<reference evidence="2" key="1">
    <citation type="submission" date="2021-04" db="EMBL/GenBank/DDBJ databases">
        <authorList>
            <consortium name="Molecular Ecology Group"/>
        </authorList>
    </citation>
    <scope>NUCLEOTIDE SEQUENCE</scope>
</reference>
<dbReference type="OrthoDB" id="9992297at2759"/>
<protein>
    <submittedName>
        <fullName evidence="2">Uncharacterized protein</fullName>
    </submittedName>
</protein>
<dbReference type="EMBL" id="CAJHNH020008290">
    <property type="protein sequence ID" value="CAG5135434.1"/>
    <property type="molecule type" value="Genomic_DNA"/>
</dbReference>
<proteinExistence type="predicted"/>
<evidence type="ECO:0000256" key="1">
    <source>
        <dbReference type="SAM" id="MobiDB-lite"/>
    </source>
</evidence>
<feature type="compositionally biased region" description="Low complexity" evidence="1">
    <location>
        <begin position="8"/>
        <end position="22"/>
    </location>
</feature>
<dbReference type="AlphaFoldDB" id="A0A8S4A2B9"/>
<keyword evidence="3" id="KW-1185">Reference proteome</keyword>
<feature type="region of interest" description="Disordered" evidence="1">
    <location>
        <begin position="1"/>
        <end position="22"/>
    </location>
</feature>
<comment type="caution">
    <text evidence="2">The sequence shown here is derived from an EMBL/GenBank/DDBJ whole genome shotgun (WGS) entry which is preliminary data.</text>
</comment>
<name>A0A8S4A2B9_9EUPU</name>
<evidence type="ECO:0000313" key="3">
    <source>
        <dbReference type="Proteomes" id="UP000678393"/>
    </source>
</evidence>
<dbReference type="Proteomes" id="UP000678393">
    <property type="component" value="Unassembled WGS sequence"/>
</dbReference>
<evidence type="ECO:0000313" key="2">
    <source>
        <dbReference type="EMBL" id="CAG5135434.1"/>
    </source>
</evidence>
<accession>A0A8S4A2B9</accession>
<gene>
    <name evidence="2" type="ORF">CUNI_LOCUS20992</name>
</gene>
<organism evidence="2 3">
    <name type="scientific">Candidula unifasciata</name>
    <dbReference type="NCBI Taxonomy" id="100452"/>
    <lineage>
        <taxon>Eukaryota</taxon>
        <taxon>Metazoa</taxon>
        <taxon>Spiralia</taxon>
        <taxon>Lophotrochozoa</taxon>
        <taxon>Mollusca</taxon>
        <taxon>Gastropoda</taxon>
        <taxon>Heterobranchia</taxon>
        <taxon>Euthyneura</taxon>
        <taxon>Panpulmonata</taxon>
        <taxon>Eupulmonata</taxon>
        <taxon>Stylommatophora</taxon>
        <taxon>Helicina</taxon>
        <taxon>Helicoidea</taxon>
        <taxon>Geomitridae</taxon>
        <taxon>Candidula</taxon>
    </lineage>
</organism>
<sequence>MATLPKITPSCTPCTASSAASYRPYPPPELTSTWNQTKFPKRINPLAPPYPQKRINSSWETIPQHWHNEKRRTMMQQKEHERYHSAWSIPFYGKPADKEAYRRHFREVLKQQMADLANRNQSEFKARTQESHLAVEYDRQCKVKDLQELVNKFSYLKRFRDENKVCMEEAWQRARINKAKTDKYEREILRYNPINWSGTLT</sequence>